<dbReference type="EMBL" id="JBHULC010000032">
    <property type="protein sequence ID" value="MFD2523283.1"/>
    <property type="molecule type" value="Genomic_DNA"/>
</dbReference>
<name>A0ABW5JBX1_9BACT</name>
<accession>A0ABW5JBX1</accession>
<proteinExistence type="predicted"/>
<dbReference type="Proteomes" id="UP001597510">
    <property type="component" value="Unassembled WGS sequence"/>
</dbReference>
<comment type="caution">
    <text evidence="1">The sequence shown here is derived from an EMBL/GenBank/DDBJ whole genome shotgun (WGS) entry which is preliminary data.</text>
</comment>
<evidence type="ECO:0000313" key="2">
    <source>
        <dbReference type="Proteomes" id="UP001597510"/>
    </source>
</evidence>
<protein>
    <submittedName>
        <fullName evidence="1">Uncharacterized protein</fullName>
    </submittedName>
</protein>
<organism evidence="1 2">
    <name type="scientific">Emticicia soli</name>
    <dbReference type="NCBI Taxonomy" id="2027878"/>
    <lineage>
        <taxon>Bacteria</taxon>
        <taxon>Pseudomonadati</taxon>
        <taxon>Bacteroidota</taxon>
        <taxon>Cytophagia</taxon>
        <taxon>Cytophagales</taxon>
        <taxon>Leadbetterellaceae</taxon>
        <taxon>Emticicia</taxon>
    </lineage>
</organism>
<sequence>MAKQKESIKQKEVVKVVREYVLQELEAKNLDLDDLNISALNTRIRESIDEAIETSQDGLNEIETED</sequence>
<dbReference type="RefSeq" id="WP_340240754.1">
    <property type="nucleotide sequence ID" value="NZ_JBBEWC010000025.1"/>
</dbReference>
<evidence type="ECO:0000313" key="1">
    <source>
        <dbReference type="EMBL" id="MFD2523283.1"/>
    </source>
</evidence>
<gene>
    <name evidence="1" type="ORF">ACFSR2_20465</name>
</gene>
<reference evidence="2" key="1">
    <citation type="journal article" date="2019" name="Int. J. Syst. Evol. Microbiol.">
        <title>The Global Catalogue of Microorganisms (GCM) 10K type strain sequencing project: providing services to taxonomists for standard genome sequencing and annotation.</title>
        <authorList>
            <consortium name="The Broad Institute Genomics Platform"/>
            <consortium name="The Broad Institute Genome Sequencing Center for Infectious Disease"/>
            <person name="Wu L."/>
            <person name="Ma J."/>
        </authorList>
    </citation>
    <scope>NUCLEOTIDE SEQUENCE [LARGE SCALE GENOMIC DNA]</scope>
    <source>
        <strain evidence="2">KCTC 52344</strain>
    </source>
</reference>
<keyword evidence="2" id="KW-1185">Reference proteome</keyword>